<reference evidence="3 4" key="1">
    <citation type="submission" date="2024-01" db="EMBL/GenBank/DDBJ databases">
        <title>Chryseobacterium sp. T9W2-O.</title>
        <authorList>
            <person name="Maltman C."/>
        </authorList>
    </citation>
    <scope>NUCLEOTIDE SEQUENCE [LARGE SCALE GENOMIC DNA]</scope>
    <source>
        <strain evidence="3 4">T9W2-O</strain>
    </source>
</reference>
<dbReference type="InterPro" id="IPR028939">
    <property type="entry name" value="P5C_Rdtase_cat_N"/>
</dbReference>
<dbReference type="Pfam" id="PF03807">
    <property type="entry name" value="F420_oxidored"/>
    <property type="match status" value="1"/>
</dbReference>
<sequence length="204" mass="22068">MNIAIIGSGNVGGALAQQWIKAGHHVLIGAQFPLSEKNISLATKIGEDRFAVIENAVKQCEVILIATPPEAILEILEKLGDVTGKTIIDATNAIMKTPEPYKTVYHALADKTNAEIVKCFNTTGFENMLNPLYQGEGIDMFMAGDSDKAKGVAKKLALDCGFGSCIDFGKSDKVELLEKFALSWINLAIMQGMGRNLAFKVLHR</sequence>
<dbReference type="RefSeq" id="WP_326321563.1">
    <property type="nucleotide sequence ID" value="NZ_JAYLAA010000044.1"/>
</dbReference>
<dbReference type="Gene3D" id="3.40.50.720">
    <property type="entry name" value="NAD(P)-binding Rossmann-like Domain"/>
    <property type="match status" value="1"/>
</dbReference>
<dbReference type="Proteomes" id="UP001348397">
    <property type="component" value="Unassembled WGS sequence"/>
</dbReference>
<keyword evidence="1" id="KW-0560">Oxidoreductase</keyword>
<evidence type="ECO:0000313" key="4">
    <source>
        <dbReference type="Proteomes" id="UP001348397"/>
    </source>
</evidence>
<name>A0ABU6HUY5_9FLAO</name>
<comment type="caution">
    <text evidence="3">The sequence shown here is derived from an EMBL/GenBank/DDBJ whole genome shotgun (WGS) entry which is preliminary data.</text>
</comment>
<dbReference type="InterPro" id="IPR051267">
    <property type="entry name" value="STEAP_metalloreductase"/>
</dbReference>
<gene>
    <name evidence="3" type="ORF">SOP96_14065</name>
</gene>
<protein>
    <submittedName>
        <fullName evidence="3">NAD(P)-binding domain-containing protein</fullName>
    </submittedName>
</protein>
<evidence type="ECO:0000259" key="2">
    <source>
        <dbReference type="Pfam" id="PF03807"/>
    </source>
</evidence>
<dbReference type="PANTHER" id="PTHR14239">
    <property type="entry name" value="DUDULIN-RELATED"/>
    <property type="match status" value="1"/>
</dbReference>
<evidence type="ECO:0000256" key="1">
    <source>
        <dbReference type="ARBA" id="ARBA00023002"/>
    </source>
</evidence>
<keyword evidence="4" id="KW-1185">Reference proteome</keyword>
<dbReference type="SUPFAM" id="SSF51735">
    <property type="entry name" value="NAD(P)-binding Rossmann-fold domains"/>
    <property type="match status" value="1"/>
</dbReference>
<feature type="domain" description="Pyrroline-5-carboxylate reductase catalytic N-terminal" evidence="2">
    <location>
        <begin position="3"/>
        <end position="92"/>
    </location>
</feature>
<dbReference type="EMBL" id="JAYLAA010000044">
    <property type="protein sequence ID" value="MEC3876846.1"/>
    <property type="molecule type" value="Genomic_DNA"/>
</dbReference>
<proteinExistence type="predicted"/>
<organism evidence="3 4">
    <name type="scientific">Chryseobacterium salviniae</name>
    <dbReference type="NCBI Taxonomy" id="3101750"/>
    <lineage>
        <taxon>Bacteria</taxon>
        <taxon>Pseudomonadati</taxon>
        <taxon>Bacteroidota</taxon>
        <taxon>Flavobacteriia</taxon>
        <taxon>Flavobacteriales</taxon>
        <taxon>Weeksellaceae</taxon>
        <taxon>Chryseobacterium group</taxon>
        <taxon>Chryseobacterium</taxon>
    </lineage>
</organism>
<evidence type="ECO:0000313" key="3">
    <source>
        <dbReference type="EMBL" id="MEC3876846.1"/>
    </source>
</evidence>
<dbReference type="InterPro" id="IPR036291">
    <property type="entry name" value="NAD(P)-bd_dom_sf"/>
</dbReference>
<accession>A0ABU6HUY5</accession>